<gene>
    <name evidence="3" type="ORF">BSTOLATCC_MIC61225</name>
</gene>
<feature type="region of interest" description="Disordered" evidence="1">
    <location>
        <begin position="284"/>
        <end position="353"/>
    </location>
</feature>
<feature type="compositionally biased region" description="Basic and acidic residues" evidence="1">
    <location>
        <begin position="135"/>
        <end position="163"/>
    </location>
</feature>
<dbReference type="SUPFAM" id="SSF63748">
    <property type="entry name" value="Tudor/PWWP/MBT"/>
    <property type="match status" value="1"/>
</dbReference>
<evidence type="ECO:0000313" key="3">
    <source>
        <dbReference type="EMBL" id="CAG9334614.1"/>
    </source>
</evidence>
<dbReference type="SMART" id="SM00293">
    <property type="entry name" value="PWWP"/>
    <property type="match status" value="1"/>
</dbReference>
<feature type="domain" description="PWWP" evidence="2">
    <location>
        <begin position="7"/>
        <end position="70"/>
    </location>
</feature>
<dbReference type="AlphaFoldDB" id="A0AAU9K8R6"/>
<feature type="compositionally biased region" description="Basic and acidic residues" evidence="1">
    <location>
        <begin position="300"/>
        <end position="310"/>
    </location>
</feature>
<evidence type="ECO:0000256" key="1">
    <source>
        <dbReference type="SAM" id="MobiDB-lite"/>
    </source>
</evidence>
<evidence type="ECO:0000259" key="2">
    <source>
        <dbReference type="PROSITE" id="PS50812"/>
    </source>
</evidence>
<dbReference type="EMBL" id="CAJZBQ010000058">
    <property type="protein sequence ID" value="CAG9334614.1"/>
    <property type="molecule type" value="Genomic_DNA"/>
</dbReference>
<reference evidence="3" key="1">
    <citation type="submission" date="2021-09" db="EMBL/GenBank/DDBJ databases">
        <authorList>
            <consortium name="AG Swart"/>
            <person name="Singh M."/>
            <person name="Singh A."/>
            <person name="Seah K."/>
            <person name="Emmerich C."/>
        </authorList>
    </citation>
    <scope>NUCLEOTIDE SEQUENCE</scope>
    <source>
        <strain evidence="3">ATCC30299</strain>
    </source>
</reference>
<keyword evidence="4" id="KW-1185">Reference proteome</keyword>
<dbReference type="CDD" id="cd05162">
    <property type="entry name" value="PWWP"/>
    <property type="match status" value="1"/>
</dbReference>
<organism evidence="3 4">
    <name type="scientific">Blepharisma stoltei</name>
    <dbReference type="NCBI Taxonomy" id="1481888"/>
    <lineage>
        <taxon>Eukaryota</taxon>
        <taxon>Sar</taxon>
        <taxon>Alveolata</taxon>
        <taxon>Ciliophora</taxon>
        <taxon>Postciliodesmatophora</taxon>
        <taxon>Heterotrichea</taxon>
        <taxon>Heterotrichida</taxon>
        <taxon>Blepharismidae</taxon>
        <taxon>Blepharisma</taxon>
    </lineage>
</organism>
<feature type="compositionally biased region" description="Low complexity" evidence="1">
    <location>
        <begin position="311"/>
        <end position="324"/>
    </location>
</feature>
<dbReference type="Gene3D" id="2.30.30.140">
    <property type="match status" value="1"/>
</dbReference>
<sequence>MEGKFEKGQLVWAKIKTYPWWPAIIDKIEKVNAAEPDEEPEYQEEITVKFIGENTHATLCSEDINDYQETYNEHCIVKQKKLKNCILIADKIASKEIDYSKLPEINTNLGAFIEKIMNKQEKSRSSSSETESDEEPKPKKNQKVEDPEDNGGKKLKEINKQIDIKMTQSDKNNEHGRKREIENINAKLSELSSGLSTYLNSEENKEEAKEPICPIDDLCDHLAYLIQNNPENTVLESSKILKTLKLFRAKYTENSNQNLRILSEICYKLYLFWKKCIINEKIKNSVSPPAPPTPKPARKPKSDTKPKETPKNSAAKPAVKPPSKSAKKPSKPVEKEETKEPQKPSPEDTTDWPLRKKVCRKLAKIITERGLLKAQSQDYALDLEKKLREKDPQMKTKYKEAFINLRAKLSSPDKEIEKIISEFQ</sequence>
<accession>A0AAU9K8R6</accession>
<dbReference type="PROSITE" id="PS50812">
    <property type="entry name" value="PWWP"/>
    <property type="match status" value="1"/>
</dbReference>
<name>A0AAU9K8R6_9CILI</name>
<dbReference type="InterPro" id="IPR000313">
    <property type="entry name" value="PWWP_dom"/>
</dbReference>
<evidence type="ECO:0000313" key="4">
    <source>
        <dbReference type="Proteomes" id="UP001162131"/>
    </source>
</evidence>
<feature type="region of interest" description="Disordered" evidence="1">
    <location>
        <begin position="119"/>
        <end position="178"/>
    </location>
</feature>
<dbReference type="Proteomes" id="UP001162131">
    <property type="component" value="Unassembled WGS sequence"/>
</dbReference>
<protein>
    <recommendedName>
        <fullName evidence="2">PWWP domain-containing protein</fullName>
    </recommendedName>
</protein>
<comment type="caution">
    <text evidence="3">The sequence shown here is derived from an EMBL/GenBank/DDBJ whole genome shotgun (WGS) entry which is preliminary data.</text>
</comment>
<feature type="compositionally biased region" description="Basic and acidic residues" evidence="1">
    <location>
        <begin position="331"/>
        <end position="346"/>
    </location>
</feature>
<dbReference type="Pfam" id="PF00855">
    <property type="entry name" value="PWWP"/>
    <property type="match status" value="1"/>
</dbReference>
<proteinExistence type="predicted"/>